<dbReference type="KEGG" id="vei:Veis_3548"/>
<accession>A1WNR0</accession>
<dbReference type="InterPro" id="IPR041527">
    <property type="entry name" value="YhcG_N"/>
</dbReference>
<name>A1WNR0_VEREI</name>
<dbReference type="Pfam" id="PF17761">
    <property type="entry name" value="DUF1016_N"/>
    <property type="match status" value="1"/>
</dbReference>
<dbReference type="eggNOG" id="COG4804">
    <property type="taxonomic scope" value="Bacteria"/>
</dbReference>
<evidence type="ECO:0000259" key="1">
    <source>
        <dbReference type="Pfam" id="PF17761"/>
    </source>
</evidence>
<protein>
    <recommendedName>
        <fullName evidence="1">YhcG N-terminal domain-containing protein</fullName>
    </recommendedName>
</protein>
<feature type="domain" description="YhcG N-terminal" evidence="1">
    <location>
        <begin position="10"/>
        <end position="64"/>
    </location>
</feature>
<reference evidence="3" key="1">
    <citation type="submission" date="2006-12" db="EMBL/GenBank/DDBJ databases">
        <title>Complete sequence of chromosome 1 of Verminephrobacter eiseniae EF01-2.</title>
        <authorList>
            <person name="Copeland A."/>
            <person name="Lucas S."/>
            <person name="Lapidus A."/>
            <person name="Barry K."/>
            <person name="Detter J.C."/>
            <person name="Glavina del Rio T."/>
            <person name="Dalin E."/>
            <person name="Tice H."/>
            <person name="Pitluck S."/>
            <person name="Chertkov O."/>
            <person name="Brettin T."/>
            <person name="Bruce D."/>
            <person name="Han C."/>
            <person name="Tapia R."/>
            <person name="Gilna P."/>
            <person name="Schmutz J."/>
            <person name="Larimer F."/>
            <person name="Land M."/>
            <person name="Hauser L."/>
            <person name="Kyrpides N."/>
            <person name="Kim E."/>
            <person name="Stahl D."/>
            <person name="Richardson P."/>
        </authorList>
    </citation>
    <scope>NUCLEOTIDE SEQUENCE [LARGE SCALE GENOMIC DNA]</scope>
    <source>
        <strain evidence="3">EF01-2</strain>
    </source>
</reference>
<dbReference type="STRING" id="391735.Veis_3548"/>
<evidence type="ECO:0000313" key="3">
    <source>
        <dbReference type="Proteomes" id="UP000000374"/>
    </source>
</evidence>
<dbReference type="RefSeq" id="WP_011811258.1">
    <property type="nucleotide sequence ID" value="NC_008786.1"/>
</dbReference>
<dbReference type="Proteomes" id="UP000000374">
    <property type="component" value="Chromosome"/>
</dbReference>
<keyword evidence="3" id="KW-1185">Reference proteome</keyword>
<sequence>MSATTSFHSDIKNTLEQARRKACLAVSAAMVEVCWLVGKRIVQEEQQGQHKTQYGKRLIEDLSRARYSLLSV</sequence>
<gene>
    <name evidence="2" type="ordered locus">Veis_3548</name>
</gene>
<dbReference type="GeneID" id="76463844"/>
<organism evidence="2 3">
    <name type="scientific">Verminephrobacter eiseniae (strain EF01-2)</name>
    <dbReference type="NCBI Taxonomy" id="391735"/>
    <lineage>
        <taxon>Bacteria</taxon>
        <taxon>Pseudomonadati</taxon>
        <taxon>Pseudomonadota</taxon>
        <taxon>Betaproteobacteria</taxon>
        <taxon>Burkholderiales</taxon>
        <taxon>Comamonadaceae</taxon>
        <taxon>Verminephrobacter</taxon>
    </lineage>
</organism>
<evidence type="ECO:0000313" key="2">
    <source>
        <dbReference type="EMBL" id="ABM59267.1"/>
    </source>
</evidence>
<proteinExistence type="predicted"/>
<dbReference type="EMBL" id="CP000542">
    <property type="protein sequence ID" value="ABM59267.1"/>
    <property type="molecule type" value="Genomic_DNA"/>
</dbReference>
<dbReference type="AlphaFoldDB" id="A1WNR0"/>
<dbReference type="HOGENOM" id="CLU_140246_1_0_4"/>